<accession>A0A3P8EDF4</accession>
<keyword evidence="2" id="KW-1185">Reference proteome</keyword>
<dbReference type="AlphaFoldDB" id="A0A3P8EDF4"/>
<protein>
    <submittedName>
        <fullName evidence="1">Uncharacterized protein</fullName>
    </submittedName>
</protein>
<proteinExistence type="predicted"/>
<dbReference type="Proteomes" id="UP000269396">
    <property type="component" value="Unassembled WGS sequence"/>
</dbReference>
<evidence type="ECO:0000313" key="2">
    <source>
        <dbReference type="Proteomes" id="UP000269396"/>
    </source>
</evidence>
<organism evidence="1 2">
    <name type="scientific">Schistosoma mattheei</name>
    <dbReference type="NCBI Taxonomy" id="31246"/>
    <lineage>
        <taxon>Eukaryota</taxon>
        <taxon>Metazoa</taxon>
        <taxon>Spiralia</taxon>
        <taxon>Lophotrochozoa</taxon>
        <taxon>Platyhelminthes</taxon>
        <taxon>Trematoda</taxon>
        <taxon>Digenea</taxon>
        <taxon>Strigeidida</taxon>
        <taxon>Schistosomatoidea</taxon>
        <taxon>Schistosomatidae</taxon>
        <taxon>Schistosoma</taxon>
    </lineage>
</organism>
<name>A0A3P8EDF4_9TREM</name>
<evidence type="ECO:0000313" key="1">
    <source>
        <dbReference type="EMBL" id="VDP52910.1"/>
    </source>
</evidence>
<dbReference type="EMBL" id="UZAL01030267">
    <property type="protein sequence ID" value="VDP52910.1"/>
    <property type="molecule type" value="Genomic_DNA"/>
</dbReference>
<gene>
    <name evidence="1" type="ORF">SMTD_LOCUS10111</name>
</gene>
<reference evidence="1 2" key="1">
    <citation type="submission" date="2018-11" db="EMBL/GenBank/DDBJ databases">
        <authorList>
            <consortium name="Pathogen Informatics"/>
        </authorList>
    </citation>
    <scope>NUCLEOTIDE SEQUENCE [LARGE SCALE GENOMIC DNA]</scope>
    <source>
        <strain>Denwood</strain>
        <strain evidence="2">Zambia</strain>
    </source>
</reference>
<sequence>MSKCENYRGITLLSVSGRVFNSVAELDERFSRRPASRSTSWVP</sequence>